<dbReference type="OrthoDB" id="247013at2759"/>
<evidence type="ECO:0000313" key="2">
    <source>
        <dbReference type="Proteomes" id="UP000186804"/>
    </source>
</evidence>
<protein>
    <recommendedName>
        <fullName evidence="3">Replication termination factor 2</fullName>
    </recommendedName>
</protein>
<proteinExistence type="predicted"/>
<dbReference type="PANTHER" id="PTHR12775:SF0">
    <property type="entry name" value="REPLICATION TERMINATION FACTOR 2"/>
    <property type="match status" value="1"/>
</dbReference>
<organism evidence="1 2">
    <name type="scientific">Cryptosporidium andersoni</name>
    <dbReference type="NCBI Taxonomy" id="117008"/>
    <lineage>
        <taxon>Eukaryota</taxon>
        <taxon>Sar</taxon>
        <taxon>Alveolata</taxon>
        <taxon>Apicomplexa</taxon>
        <taxon>Conoidasida</taxon>
        <taxon>Coccidia</taxon>
        <taxon>Eucoccidiorida</taxon>
        <taxon>Eimeriorina</taxon>
        <taxon>Cryptosporidiidae</taxon>
        <taxon>Cryptosporidium</taxon>
    </lineage>
</organism>
<dbReference type="VEuPathDB" id="CryptoDB:cand_013310"/>
<dbReference type="AlphaFoldDB" id="A0A1J4MCL8"/>
<evidence type="ECO:0008006" key="3">
    <source>
        <dbReference type="Google" id="ProtNLM"/>
    </source>
</evidence>
<dbReference type="GeneID" id="92365516"/>
<gene>
    <name evidence="1" type="ORF">cand_013310</name>
</gene>
<keyword evidence="2" id="KW-1185">Reference proteome</keyword>
<comment type="caution">
    <text evidence="1">The sequence shown here is derived from an EMBL/GenBank/DDBJ whole genome shotgun (WGS) entry which is preliminary data.</text>
</comment>
<dbReference type="GO" id="GO:0006274">
    <property type="term" value="P:DNA replication termination"/>
    <property type="evidence" value="ECO:0007669"/>
    <property type="project" value="TreeGrafter"/>
</dbReference>
<name>A0A1J4MCL8_9CRYT</name>
<dbReference type="PANTHER" id="PTHR12775">
    <property type="entry name" value="PROTEIN C20ORF43 HOMOLOG"/>
    <property type="match status" value="1"/>
</dbReference>
<dbReference type="RefSeq" id="XP_067066874.1">
    <property type="nucleotide sequence ID" value="XM_067211567.1"/>
</dbReference>
<dbReference type="Pfam" id="PF04641">
    <property type="entry name" value="Rtf2"/>
    <property type="match status" value="1"/>
</dbReference>
<dbReference type="GO" id="GO:0005634">
    <property type="term" value="C:nucleus"/>
    <property type="evidence" value="ECO:0007669"/>
    <property type="project" value="TreeGrafter"/>
</dbReference>
<sequence length="212" mass="23770">MGGDGGSIPKRSDIVKTSGYRYRRNLGGMGYLPNTTARIYDETIPESTQRHIKWTSCALTLEPLKQPIVACRLGNLYNKESLLKRLIKGQLSSKFSHIKGIGDLSDIKNKINKLTGCLICPITLSDLDNFIRAKLYWKCGCIISENALKIQSDSESEAQCMNCNSHYIPNTDDIIMIPNSEELSALKERLRAINSKKRKLNRSSEKSTKETA</sequence>
<dbReference type="Proteomes" id="UP000186804">
    <property type="component" value="Unassembled WGS sequence"/>
</dbReference>
<accession>A0A1J4MCL8</accession>
<reference evidence="1 2" key="1">
    <citation type="submission" date="2016-10" db="EMBL/GenBank/DDBJ databases">
        <title>Reductive evolution of mitochondrial metabolism and differential evolution of invasion-related proteins in Cryptosporidium.</title>
        <authorList>
            <person name="Liu S."/>
            <person name="Roellig D.M."/>
            <person name="Guo Y."/>
            <person name="Li N."/>
            <person name="Frace M.A."/>
            <person name="Tang K."/>
            <person name="Zhang L."/>
            <person name="Feng Y."/>
            <person name="Xiao L."/>
        </authorList>
    </citation>
    <scope>NUCLEOTIDE SEQUENCE [LARGE SCALE GENOMIC DNA]</scope>
    <source>
        <strain evidence="1">30847</strain>
    </source>
</reference>
<dbReference type="EMBL" id="LRBS01000119">
    <property type="protein sequence ID" value="OII71977.1"/>
    <property type="molecule type" value="Genomic_DNA"/>
</dbReference>
<evidence type="ECO:0000313" key="1">
    <source>
        <dbReference type="EMBL" id="OII71977.1"/>
    </source>
</evidence>
<dbReference type="InterPro" id="IPR006735">
    <property type="entry name" value="Rtf2"/>
</dbReference>